<accession>A0AAE3L1A4</accession>
<dbReference type="InterPro" id="IPR032623">
    <property type="entry name" value="FecR_N"/>
</dbReference>
<reference evidence="4" key="1">
    <citation type="submission" date="2022-08" db="EMBL/GenBank/DDBJ databases">
        <title>Genomic Encyclopedia of Type Strains, Phase III (KMG-III): the genomes of soil and plant-associated and newly described type strains.</title>
        <authorList>
            <person name="Whitman W."/>
        </authorList>
    </citation>
    <scope>NUCLEOTIDE SEQUENCE</scope>
    <source>
        <strain evidence="4">HMT 1</strain>
    </source>
</reference>
<organism evidence="4 5">
    <name type="scientific">Methylohalomonas lacus</name>
    <dbReference type="NCBI Taxonomy" id="398773"/>
    <lineage>
        <taxon>Bacteria</taxon>
        <taxon>Pseudomonadati</taxon>
        <taxon>Pseudomonadota</taxon>
        <taxon>Gammaproteobacteria</taxon>
        <taxon>Methylohalomonadales</taxon>
        <taxon>Methylohalomonadaceae</taxon>
        <taxon>Methylohalomonas</taxon>
    </lineage>
</organism>
<protein>
    <submittedName>
        <fullName evidence="4">Transmembrane sensor</fullName>
    </submittedName>
</protein>
<dbReference type="AlphaFoldDB" id="A0AAE3L1A4"/>
<evidence type="ECO:0000256" key="1">
    <source>
        <dbReference type="SAM" id="Phobius"/>
    </source>
</evidence>
<keyword evidence="1" id="KW-0472">Membrane</keyword>
<dbReference type="Gene3D" id="2.60.120.1440">
    <property type="match status" value="1"/>
</dbReference>
<dbReference type="GO" id="GO:0016989">
    <property type="term" value="F:sigma factor antagonist activity"/>
    <property type="evidence" value="ECO:0007669"/>
    <property type="project" value="TreeGrafter"/>
</dbReference>
<keyword evidence="5" id="KW-1185">Reference proteome</keyword>
<name>A0AAE3L1A4_9GAMM</name>
<dbReference type="InterPro" id="IPR012373">
    <property type="entry name" value="Ferrdict_sens_TM"/>
</dbReference>
<dbReference type="PANTHER" id="PTHR30273">
    <property type="entry name" value="PERIPLASMIC SIGNAL SENSOR AND SIGMA FACTOR ACTIVATOR FECR-RELATED"/>
    <property type="match status" value="1"/>
</dbReference>
<gene>
    <name evidence="4" type="ORF">J2T55_001745</name>
</gene>
<evidence type="ECO:0000259" key="2">
    <source>
        <dbReference type="Pfam" id="PF04773"/>
    </source>
</evidence>
<evidence type="ECO:0000313" key="4">
    <source>
        <dbReference type="EMBL" id="MCS3903714.1"/>
    </source>
</evidence>
<evidence type="ECO:0000313" key="5">
    <source>
        <dbReference type="Proteomes" id="UP001204445"/>
    </source>
</evidence>
<keyword evidence="1" id="KW-1133">Transmembrane helix</keyword>
<feature type="domain" description="FecR N-terminal" evidence="3">
    <location>
        <begin position="10"/>
        <end position="52"/>
    </location>
</feature>
<keyword evidence="1 4" id="KW-0812">Transmembrane</keyword>
<dbReference type="Pfam" id="PF04773">
    <property type="entry name" value="FecR"/>
    <property type="match status" value="1"/>
</dbReference>
<feature type="transmembrane region" description="Helical" evidence="1">
    <location>
        <begin position="88"/>
        <end position="109"/>
    </location>
</feature>
<dbReference type="RefSeq" id="WP_259055663.1">
    <property type="nucleotide sequence ID" value="NZ_JANUCT010000011.1"/>
</dbReference>
<evidence type="ECO:0000259" key="3">
    <source>
        <dbReference type="Pfam" id="PF16220"/>
    </source>
</evidence>
<dbReference type="PANTHER" id="PTHR30273:SF2">
    <property type="entry name" value="PROTEIN FECR"/>
    <property type="match status" value="1"/>
</dbReference>
<feature type="domain" description="FecR protein" evidence="2">
    <location>
        <begin position="120"/>
        <end position="204"/>
    </location>
</feature>
<dbReference type="Pfam" id="PF16220">
    <property type="entry name" value="DUF4880"/>
    <property type="match status" value="1"/>
</dbReference>
<dbReference type="Proteomes" id="UP001204445">
    <property type="component" value="Unassembled WGS sequence"/>
</dbReference>
<sequence>MNSTPQAVNDAAAEWFAAMHDDAVEESTCTAFAAWLEADPAHRQAYAELERMWHGLDGLAAEMQFHQAGDRGTRSAWLQALRRPRNRWLGAAAAVILVFVISSACLIAPSSVQTEYQTTRVEKNFTLPDGSQLLLAPGSRLSVAMSDSERRIDLHRGSAVFSVSADPERPFDVNAANGRIRVVGTIFEVRIDERVHVGVRRGAVDVLIDGAAEPTRLSRGDGATYDDRGLTRVTQQDGAPPAISANLRDPRMALLAGGARFPTAPAPEPRVASNESLHHWQPTMRHRRGRHYTASDNTPWLSLSFG</sequence>
<comment type="caution">
    <text evidence="4">The sequence shown here is derived from an EMBL/GenBank/DDBJ whole genome shotgun (WGS) entry which is preliminary data.</text>
</comment>
<dbReference type="InterPro" id="IPR006860">
    <property type="entry name" value="FecR"/>
</dbReference>
<dbReference type="EMBL" id="JANUCT010000011">
    <property type="protein sequence ID" value="MCS3903714.1"/>
    <property type="molecule type" value="Genomic_DNA"/>
</dbReference>
<proteinExistence type="predicted"/>